<comment type="caution">
    <text evidence="2">The sequence shown here is derived from an EMBL/GenBank/DDBJ whole genome shotgun (WGS) entry which is preliminary data.</text>
</comment>
<feature type="region of interest" description="Disordered" evidence="1">
    <location>
        <begin position="57"/>
        <end position="77"/>
    </location>
</feature>
<proteinExistence type="predicted"/>
<sequence length="137" mass="15285">MIGVIFSQSSFGNSIFCDSFHPFSSLQKWCLRSKFFINVSGICDFLQVILTRRPRPFRGPLARGEPPRNVSSLRNSKPDVRPCPFVGGGRGRAALPCYHEKTSPDASGEVLLYLPVISLHRFPCRVPAPRAPSPTRR</sequence>
<protein>
    <submittedName>
        <fullName evidence="2">Uncharacterized protein</fullName>
    </submittedName>
</protein>
<evidence type="ECO:0000256" key="1">
    <source>
        <dbReference type="SAM" id="MobiDB-lite"/>
    </source>
</evidence>
<name>A0A645G6C2_9ZZZZ</name>
<dbReference type="EMBL" id="VSSQ01069538">
    <property type="protein sequence ID" value="MPN21532.1"/>
    <property type="molecule type" value="Genomic_DNA"/>
</dbReference>
<evidence type="ECO:0000313" key="2">
    <source>
        <dbReference type="EMBL" id="MPN21532.1"/>
    </source>
</evidence>
<reference evidence="2" key="1">
    <citation type="submission" date="2019-08" db="EMBL/GenBank/DDBJ databases">
        <authorList>
            <person name="Kucharzyk K."/>
            <person name="Murdoch R.W."/>
            <person name="Higgins S."/>
            <person name="Loffler F."/>
        </authorList>
    </citation>
    <scope>NUCLEOTIDE SEQUENCE</scope>
</reference>
<gene>
    <name evidence="2" type="ORF">SDC9_168912</name>
</gene>
<dbReference type="AlphaFoldDB" id="A0A645G6C2"/>
<organism evidence="2">
    <name type="scientific">bioreactor metagenome</name>
    <dbReference type="NCBI Taxonomy" id="1076179"/>
    <lineage>
        <taxon>unclassified sequences</taxon>
        <taxon>metagenomes</taxon>
        <taxon>ecological metagenomes</taxon>
    </lineage>
</organism>
<accession>A0A645G6C2</accession>